<dbReference type="EnsemblPlants" id="ORUFI01G18880.1">
    <property type="protein sequence ID" value="ORUFI01G18880.1"/>
    <property type="gene ID" value="ORUFI01G18880"/>
</dbReference>
<accession>A0A0E0MWX8</accession>
<feature type="region of interest" description="Disordered" evidence="1">
    <location>
        <begin position="126"/>
        <end position="147"/>
    </location>
</feature>
<dbReference type="AlphaFoldDB" id="A0A0E0MWX8"/>
<keyword evidence="3" id="KW-1185">Reference proteome</keyword>
<sequence length="276" mass="30537">MAVQWDKLESIAYPLLLTHRTRTLERFWMSVNVARGMDMGCPPPRRPVGALRCPVLLRAGGGGGGGLAHCFVGARRLVDLDLPAASTGDCYYYRLRRLHLTGVSLGGRFVEQVRLRLPEREMRWHPDMWGPRGSHTDSAATSNKTRVKTVEGPIDRKTGKACEPVVRSNPVLGPTSFCCASSPDLVSPVVDARYELVWIDSVMFRRGLLIPIPIAINFGRNIDLIKRGTFLALDIHDLGMAIVPVYPFVETPLRLGMFLGILLGQMLYPMGKQACA</sequence>
<reference evidence="2" key="2">
    <citation type="submission" date="2015-06" db="UniProtKB">
        <authorList>
            <consortium name="EnsemblPlants"/>
        </authorList>
    </citation>
    <scope>IDENTIFICATION</scope>
</reference>
<protein>
    <submittedName>
        <fullName evidence="2">Uncharacterized protein</fullName>
    </submittedName>
</protein>
<dbReference type="Proteomes" id="UP000008022">
    <property type="component" value="Unassembled WGS sequence"/>
</dbReference>
<evidence type="ECO:0000313" key="3">
    <source>
        <dbReference type="Proteomes" id="UP000008022"/>
    </source>
</evidence>
<name>A0A0E0MWX8_ORYRU</name>
<organism evidence="2 3">
    <name type="scientific">Oryza rufipogon</name>
    <name type="common">Brownbeard rice</name>
    <name type="synonym">Asian wild rice</name>
    <dbReference type="NCBI Taxonomy" id="4529"/>
    <lineage>
        <taxon>Eukaryota</taxon>
        <taxon>Viridiplantae</taxon>
        <taxon>Streptophyta</taxon>
        <taxon>Embryophyta</taxon>
        <taxon>Tracheophyta</taxon>
        <taxon>Spermatophyta</taxon>
        <taxon>Magnoliopsida</taxon>
        <taxon>Liliopsida</taxon>
        <taxon>Poales</taxon>
        <taxon>Poaceae</taxon>
        <taxon>BOP clade</taxon>
        <taxon>Oryzoideae</taxon>
        <taxon>Oryzeae</taxon>
        <taxon>Oryzinae</taxon>
        <taxon>Oryza</taxon>
    </lineage>
</organism>
<dbReference type="OMA" id="PTSFCCA"/>
<evidence type="ECO:0000313" key="2">
    <source>
        <dbReference type="EnsemblPlants" id="ORUFI01G18880.1"/>
    </source>
</evidence>
<reference evidence="3" key="1">
    <citation type="submission" date="2013-06" db="EMBL/GenBank/DDBJ databases">
        <authorList>
            <person name="Zhao Q."/>
        </authorList>
    </citation>
    <scope>NUCLEOTIDE SEQUENCE</scope>
    <source>
        <strain evidence="3">cv. W1943</strain>
    </source>
</reference>
<evidence type="ECO:0000256" key="1">
    <source>
        <dbReference type="SAM" id="MobiDB-lite"/>
    </source>
</evidence>
<proteinExistence type="predicted"/>
<dbReference type="HOGENOM" id="CLU_984766_0_0_1"/>
<dbReference type="Gramene" id="ORUFI01G18880.1">
    <property type="protein sequence ID" value="ORUFI01G18880.1"/>
    <property type="gene ID" value="ORUFI01G18880"/>
</dbReference>